<reference evidence="3 4" key="1">
    <citation type="journal article" date="2018" name="Arch. Microbiol.">
        <title>New insights into the metabolic potential of the phototrophic purple bacterium Rhodopila globiformis DSM 161(T) from its draft genome sequence and evidence for a vanadium-dependent nitrogenase.</title>
        <authorList>
            <person name="Imhoff J.F."/>
            <person name="Rahn T."/>
            <person name="Kunzel S."/>
            <person name="Neulinger S.C."/>
        </authorList>
    </citation>
    <scope>NUCLEOTIDE SEQUENCE [LARGE SCALE GENOMIC DNA]</scope>
    <source>
        <strain evidence="3 4">DSM 16996</strain>
    </source>
</reference>
<comment type="caution">
    <text evidence="3">The sequence shown here is derived from an EMBL/GenBank/DDBJ whole genome shotgun (WGS) entry which is preliminary data.</text>
</comment>
<dbReference type="PANTHER" id="PTHR36698:SF2">
    <property type="entry name" value="MCE_MLAD DOMAIN-CONTAINING PROTEIN"/>
    <property type="match status" value="1"/>
</dbReference>
<dbReference type="RefSeq" id="WP_104505940.1">
    <property type="nucleotide sequence ID" value="NZ_JACIGC010000025.1"/>
</dbReference>
<organism evidence="3 4">
    <name type="scientific">Rhodoblastus sphagnicola</name>
    <dbReference type="NCBI Taxonomy" id="333368"/>
    <lineage>
        <taxon>Bacteria</taxon>
        <taxon>Pseudomonadati</taxon>
        <taxon>Pseudomonadota</taxon>
        <taxon>Alphaproteobacteria</taxon>
        <taxon>Hyphomicrobiales</taxon>
        <taxon>Rhodoblastaceae</taxon>
        <taxon>Rhodoblastus</taxon>
    </lineage>
</organism>
<dbReference type="PANTHER" id="PTHR36698">
    <property type="entry name" value="BLL5892 PROTEIN"/>
    <property type="match status" value="1"/>
</dbReference>
<feature type="domain" description="Mce/MlaD" evidence="1">
    <location>
        <begin position="40"/>
        <end position="116"/>
    </location>
</feature>
<dbReference type="InterPro" id="IPR003399">
    <property type="entry name" value="Mce/MlaD"/>
</dbReference>
<evidence type="ECO:0008006" key="5">
    <source>
        <dbReference type="Google" id="ProtNLM"/>
    </source>
</evidence>
<keyword evidence="4" id="KW-1185">Reference proteome</keyword>
<accession>A0A2S6NH49</accession>
<feature type="domain" description="ABC-type transport auxiliary lipoprotein component" evidence="2">
    <location>
        <begin position="207"/>
        <end position="361"/>
    </location>
</feature>
<dbReference type="Pfam" id="PF02470">
    <property type="entry name" value="MlaD"/>
    <property type="match status" value="1"/>
</dbReference>
<dbReference type="Proteomes" id="UP000239089">
    <property type="component" value="Unassembled WGS sequence"/>
</dbReference>
<dbReference type="Pfam" id="PF03886">
    <property type="entry name" value="ABC_trans_aux"/>
    <property type="match status" value="1"/>
</dbReference>
<dbReference type="OrthoDB" id="9808689at2"/>
<dbReference type="Gene3D" id="3.40.50.10610">
    <property type="entry name" value="ABC-type transport auxiliary lipoprotein component"/>
    <property type="match status" value="1"/>
</dbReference>
<dbReference type="InterPro" id="IPR005586">
    <property type="entry name" value="ABC_trans_aux"/>
</dbReference>
<gene>
    <name evidence="3" type="ORF">CCR94_00495</name>
</gene>
<proteinExistence type="predicted"/>
<protein>
    <recommendedName>
        <fullName evidence="5">Mce/MlaD domain-containing protein</fullName>
    </recommendedName>
</protein>
<dbReference type="AlphaFoldDB" id="A0A2S6NH49"/>
<name>A0A2S6NH49_9HYPH</name>
<sequence>MESRAPFALIGLFMTAAIAAMFAFVFWLHNSTGLQMRTAYRIQFENTVAGLVDGAPVLFNGLRIGEVTRLQLAPDDPGRVIATIAVVADAPIRLDTRVGLDFQGLTGVPVITLQGGAADAPRFPPEVQAPMLVADPQVGISTGQAAREALLRLDTILTENAGPLKTSIANITTFSTALARNSDRLDTIVAGLEKLTGGGAEQPVESYDLAAPQSAPEPKKSVEPFVVAEPTVPIAMDTQKILVRADTHTSPGFGKAQWAENTPKLLQAKIIQSFEDAGYLGFVAKPVEGDAPSRRVSIDVRGFEIVSERSEASIAFSARILSSKGRVVDARLFHATAPASATDVKLAVKGFDEAFGKVAGELVAWAGDVLRQH</sequence>
<evidence type="ECO:0000259" key="2">
    <source>
        <dbReference type="Pfam" id="PF03886"/>
    </source>
</evidence>
<evidence type="ECO:0000259" key="1">
    <source>
        <dbReference type="Pfam" id="PF02470"/>
    </source>
</evidence>
<dbReference type="EMBL" id="NHSJ01000010">
    <property type="protein sequence ID" value="PPQ33930.1"/>
    <property type="molecule type" value="Genomic_DNA"/>
</dbReference>
<evidence type="ECO:0000313" key="3">
    <source>
        <dbReference type="EMBL" id="PPQ33930.1"/>
    </source>
</evidence>
<dbReference type="SUPFAM" id="SSF159594">
    <property type="entry name" value="XCC0632-like"/>
    <property type="match status" value="1"/>
</dbReference>
<evidence type="ECO:0000313" key="4">
    <source>
        <dbReference type="Proteomes" id="UP000239089"/>
    </source>
</evidence>